<dbReference type="Gene3D" id="1.10.287.860">
    <property type="entry name" value="Nucleotidyltransferase"/>
    <property type="match status" value="1"/>
</dbReference>
<dbReference type="CDD" id="cd05399">
    <property type="entry name" value="NT_Rel-Spo_like"/>
    <property type="match status" value="1"/>
</dbReference>
<dbReference type="Pfam" id="PF04607">
    <property type="entry name" value="RelA_SpoT"/>
    <property type="match status" value="1"/>
</dbReference>
<feature type="region of interest" description="Disordered" evidence="1">
    <location>
        <begin position="209"/>
        <end position="230"/>
    </location>
</feature>
<feature type="domain" description="RelA/SpoT" evidence="2">
    <location>
        <begin position="56"/>
        <end position="179"/>
    </location>
</feature>
<dbReference type="AlphaFoldDB" id="A0A239MXD8"/>
<dbReference type="RefSeq" id="WP_089251833.1">
    <property type="nucleotide sequence ID" value="NZ_FZOW01000023.1"/>
</dbReference>
<dbReference type="SUPFAM" id="SSF81301">
    <property type="entry name" value="Nucleotidyltransferase"/>
    <property type="match status" value="1"/>
</dbReference>
<evidence type="ECO:0000259" key="2">
    <source>
        <dbReference type="SMART" id="SM00954"/>
    </source>
</evidence>
<reference evidence="4" key="1">
    <citation type="submission" date="2017-06" db="EMBL/GenBank/DDBJ databases">
        <authorList>
            <person name="Varghese N."/>
            <person name="Submissions S."/>
        </authorList>
    </citation>
    <scope>NUCLEOTIDE SEQUENCE [LARGE SCALE GENOMIC DNA]</scope>
    <source>
        <strain evidence="4">JCM 23211</strain>
    </source>
</reference>
<dbReference type="PANTHER" id="PTHR41773">
    <property type="entry name" value="GTP PYROPHOSPHATASE-RELATED"/>
    <property type="match status" value="1"/>
</dbReference>
<evidence type="ECO:0000313" key="3">
    <source>
        <dbReference type="EMBL" id="SNT46529.1"/>
    </source>
</evidence>
<evidence type="ECO:0000313" key="4">
    <source>
        <dbReference type="Proteomes" id="UP000198327"/>
    </source>
</evidence>
<dbReference type="PANTHER" id="PTHR41773:SF1">
    <property type="entry name" value="RELA_SPOT DOMAIN-CONTAINING PROTEIN"/>
    <property type="match status" value="1"/>
</dbReference>
<dbReference type="GO" id="GO:0015969">
    <property type="term" value="P:guanosine tetraphosphate metabolic process"/>
    <property type="evidence" value="ECO:0007669"/>
    <property type="project" value="InterPro"/>
</dbReference>
<dbReference type="InterPro" id="IPR043519">
    <property type="entry name" value="NT_sf"/>
</dbReference>
<protein>
    <submittedName>
        <fullName evidence="3">PpGpp synthetase catalytic domain-containing protein (RelA/SpoT-type nucleotidyltranferase)</fullName>
    </submittedName>
</protein>
<gene>
    <name evidence="3" type="ORF">SAMN05421642_12330</name>
</gene>
<sequence length="355" mass="40197">MSDPNGGAADQATRRKQYGAQFDDGVQALRRLGGEVQFALESALIVEKIKTHSVTHRVKDKASFLDKIERKAYEDPFGQTPDLVGARVVCLFKEDLERIDSIVRSTFEVLEHEDKLQTAETDQFGYMSVHYVCELSAKDSGARYNGIKGLKFEIQCRTLLMDAWANVSHYLAYKGEASIPDEILRDFHALSALFYVADNQLQNIYNQSRNSENEEAVSVESSGSPTSDKIDRSSLKAVLRHLYPDREASTDIEYSEFVEELATFSYNSVEQFLEAQDQGYKGAIESERYNPPSDEHDLSDNSFTRYTDIGFAREALGMVDQEYAEIRRRLWMRQQPDDFFAGLAGDDDGPHDPDS</sequence>
<dbReference type="OrthoDB" id="9801824at2"/>
<dbReference type="EMBL" id="FZOW01000023">
    <property type="protein sequence ID" value="SNT46529.1"/>
    <property type="molecule type" value="Genomic_DNA"/>
</dbReference>
<proteinExistence type="predicted"/>
<organism evidence="3 4">
    <name type="scientific">Rhodococcoides kyotonense</name>
    <dbReference type="NCBI Taxonomy" id="398843"/>
    <lineage>
        <taxon>Bacteria</taxon>
        <taxon>Bacillati</taxon>
        <taxon>Actinomycetota</taxon>
        <taxon>Actinomycetes</taxon>
        <taxon>Mycobacteriales</taxon>
        <taxon>Nocardiaceae</taxon>
        <taxon>Rhodococcoides</taxon>
    </lineage>
</organism>
<name>A0A239MXD8_9NOCA</name>
<keyword evidence="4" id="KW-1185">Reference proteome</keyword>
<dbReference type="SMART" id="SM00954">
    <property type="entry name" value="RelA_SpoT"/>
    <property type="match status" value="1"/>
</dbReference>
<dbReference type="Gene3D" id="3.30.460.10">
    <property type="entry name" value="Beta Polymerase, domain 2"/>
    <property type="match status" value="1"/>
</dbReference>
<dbReference type="Proteomes" id="UP000198327">
    <property type="component" value="Unassembled WGS sequence"/>
</dbReference>
<dbReference type="InterPro" id="IPR007685">
    <property type="entry name" value="RelA_SpoT"/>
</dbReference>
<accession>A0A239MXD8</accession>
<evidence type="ECO:0000256" key="1">
    <source>
        <dbReference type="SAM" id="MobiDB-lite"/>
    </source>
</evidence>